<dbReference type="Gene3D" id="2.40.50.140">
    <property type="entry name" value="Nucleic acid-binding proteins"/>
    <property type="match status" value="1"/>
</dbReference>
<dbReference type="InterPro" id="IPR011344">
    <property type="entry name" value="ssDNA-bd"/>
</dbReference>
<dbReference type="Proteomes" id="UP001242995">
    <property type="component" value="Unassembled WGS sequence"/>
</dbReference>
<dbReference type="PROSITE" id="PS50935">
    <property type="entry name" value="SSB"/>
    <property type="match status" value="1"/>
</dbReference>
<evidence type="ECO:0000313" key="5">
    <source>
        <dbReference type="Proteomes" id="UP001230951"/>
    </source>
</evidence>
<sequence length="168" mass="17925">MSNVANNGTIIGRLARDPKVFPNEDGSAKVVFTVFANRNYKNRAGERLADAIPLETFINKDANFEATPYANVHKGDLVAVGTELRLNEYERDGETVRDLKVIATGITFLESRQTVQNRLAQRVNAAEQSNREAQAAVAPAGAASPALVPAGVAAGDSSAVQDELPFGN</sequence>
<comment type="caution">
    <text evidence="3">The sequence shown here is derived from an EMBL/GenBank/DDBJ whole genome shotgun (WGS) entry which is preliminary data.</text>
</comment>
<dbReference type="PIRSF" id="PIRSF002070">
    <property type="entry name" value="SSB"/>
    <property type="match status" value="1"/>
</dbReference>
<dbReference type="RefSeq" id="WP_306960389.1">
    <property type="nucleotide sequence ID" value="NZ_JAUSRG010000003.1"/>
</dbReference>
<evidence type="ECO:0000313" key="4">
    <source>
        <dbReference type="EMBL" id="MDQ0180974.1"/>
    </source>
</evidence>
<gene>
    <name evidence="3" type="ORF">J2S90_001552</name>
    <name evidence="4" type="ORF">J2S93_002401</name>
</gene>
<dbReference type="Pfam" id="PF00436">
    <property type="entry name" value="SSB"/>
    <property type="match status" value="1"/>
</dbReference>
<accession>A0AAW8D8K3</accession>
<organism evidence="3 6">
    <name type="scientific">Arthrobacter bambusae</name>
    <dbReference type="NCBI Taxonomy" id="1338426"/>
    <lineage>
        <taxon>Bacteria</taxon>
        <taxon>Bacillati</taxon>
        <taxon>Actinomycetota</taxon>
        <taxon>Actinomycetes</taxon>
        <taxon>Micrococcales</taxon>
        <taxon>Micrococcaceae</taxon>
        <taxon>Arthrobacter</taxon>
    </lineage>
</organism>
<dbReference type="GO" id="GO:0003697">
    <property type="term" value="F:single-stranded DNA binding"/>
    <property type="evidence" value="ECO:0007669"/>
    <property type="project" value="InterPro"/>
</dbReference>
<dbReference type="GO" id="GO:0006260">
    <property type="term" value="P:DNA replication"/>
    <property type="evidence" value="ECO:0007669"/>
    <property type="project" value="InterPro"/>
</dbReference>
<evidence type="ECO:0000313" key="3">
    <source>
        <dbReference type="EMBL" id="MDP9904597.1"/>
    </source>
</evidence>
<evidence type="ECO:0000313" key="6">
    <source>
        <dbReference type="Proteomes" id="UP001242995"/>
    </source>
</evidence>
<reference evidence="3 5" key="1">
    <citation type="submission" date="2023-07" db="EMBL/GenBank/DDBJ databases">
        <title>Sorghum-associated microbial communities from plants grown in Nebraska, USA.</title>
        <authorList>
            <person name="Schachtman D."/>
        </authorList>
    </citation>
    <scope>NUCLEOTIDE SEQUENCE</scope>
    <source>
        <strain evidence="3">DS1006</strain>
        <strain evidence="4 5">DS1016</strain>
    </source>
</reference>
<dbReference type="Proteomes" id="UP001230951">
    <property type="component" value="Unassembled WGS sequence"/>
</dbReference>
<dbReference type="InterPro" id="IPR012340">
    <property type="entry name" value="NA-bd_OB-fold"/>
</dbReference>
<protein>
    <recommendedName>
        <fullName evidence="2">Single-stranded DNA-binding protein</fullName>
    </recommendedName>
</protein>
<dbReference type="CDD" id="cd04496">
    <property type="entry name" value="SSB_OBF"/>
    <property type="match status" value="1"/>
</dbReference>
<dbReference type="EMBL" id="JAUSTF010000004">
    <property type="protein sequence ID" value="MDQ0180974.1"/>
    <property type="molecule type" value="Genomic_DNA"/>
</dbReference>
<dbReference type="InterPro" id="IPR000424">
    <property type="entry name" value="Primosome_PriB/ssb"/>
</dbReference>
<evidence type="ECO:0000256" key="1">
    <source>
        <dbReference type="ARBA" id="ARBA00023125"/>
    </source>
</evidence>
<name>A0AAW8D8K3_9MICC</name>
<dbReference type="SUPFAM" id="SSF50249">
    <property type="entry name" value="Nucleic acid-binding proteins"/>
    <property type="match status" value="1"/>
</dbReference>
<keyword evidence="5" id="KW-1185">Reference proteome</keyword>
<evidence type="ECO:0000256" key="2">
    <source>
        <dbReference type="PIRNR" id="PIRNR002070"/>
    </source>
</evidence>
<dbReference type="EMBL" id="JAUSRG010000003">
    <property type="protein sequence ID" value="MDP9904597.1"/>
    <property type="molecule type" value="Genomic_DNA"/>
</dbReference>
<proteinExistence type="predicted"/>
<dbReference type="AlphaFoldDB" id="A0AAW8D8K3"/>
<keyword evidence="1 2" id="KW-0238">DNA-binding</keyword>